<evidence type="ECO:0000313" key="2">
    <source>
        <dbReference type="Proteomes" id="UP000473014"/>
    </source>
</evidence>
<accession>A0A6G2BK43</accession>
<keyword evidence="2" id="KW-1185">Reference proteome</keyword>
<dbReference type="InterPro" id="IPR012964">
    <property type="entry name" value="DUF1702"/>
</dbReference>
<organism evidence="1 2">
    <name type="scientific">Streptomyces taklimakanensis</name>
    <dbReference type="NCBI Taxonomy" id="2569853"/>
    <lineage>
        <taxon>Bacteria</taxon>
        <taxon>Bacillati</taxon>
        <taxon>Actinomycetota</taxon>
        <taxon>Actinomycetes</taxon>
        <taxon>Kitasatosporales</taxon>
        <taxon>Streptomycetaceae</taxon>
        <taxon>Streptomyces</taxon>
    </lineage>
</organism>
<evidence type="ECO:0000313" key="1">
    <source>
        <dbReference type="EMBL" id="MTE22486.1"/>
    </source>
</evidence>
<proteinExistence type="predicted"/>
<protein>
    <submittedName>
        <fullName evidence="1">DUF1702 family protein</fullName>
    </submittedName>
</protein>
<dbReference type="OrthoDB" id="2530105at2"/>
<gene>
    <name evidence="1" type="ORF">F0L17_26005</name>
</gene>
<reference evidence="1 2" key="1">
    <citation type="submission" date="2019-11" db="EMBL/GenBank/DDBJ databases">
        <authorList>
            <person name="Yuan L."/>
        </authorList>
    </citation>
    <scope>NUCLEOTIDE SEQUENCE [LARGE SCALE GENOMIC DNA]</scope>
    <source>
        <strain evidence="1 2">TRM43335</strain>
    </source>
</reference>
<sequence>MPGAPAPHHDGPSAADRAIRDRRATVASVLGALRRLAMAPSLGEVSFAGRGFAVEATESTRRLEAIPQAVVCGFEWGIEDRDPADTERRLAMVDPEVRGFAYEGATMACVIRDAMGPNGHRARTLMEGGGRPHVFLNYIGIGFAMARLPRPLWRKAVPAPTGPGHYPAMSWLAVDGYGFDRAYFDTGRWIDAQRVPRAYPWEGDPDYFLRAVDQGIGRALWFVHGGRADRVCAAVRAFADRRRADLWSGVALAATFAGGSTPAGLAALRHEAGEDRGHVAQGSVFAAKARHHAGHVPEHTRVATRALAGLDVEAAAELADDCAVTRTGAGGPPAYELWRRSVRERLTSTVV</sequence>
<comment type="caution">
    <text evidence="1">The sequence shown here is derived from an EMBL/GenBank/DDBJ whole genome shotgun (WGS) entry which is preliminary data.</text>
</comment>
<dbReference type="EMBL" id="WIXO01000002">
    <property type="protein sequence ID" value="MTE22486.1"/>
    <property type="molecule type" value="Genomic_DNA"/>
</dbReference>
<dbReference type="Pfam" id="PF08012">
    <property type="entry name" value="DUF1702"/>
    <property type="match status" value="1"/>
</dbReference>
<name>A0A6G2BK43_9ACTN</name>
<dbReference type="Proteomes" id="UP000473014">
    <property type="component" value="Unassembled WGS sequence"/>
</dbReference>
<dbReference type="AlphaFoldDB" id="A0A6G2BK43"/>